<evidence type="ECO:0000313" key="10">
    <source>
        <dbReference type="EMBL" id="CAF4503660.1"/>
    </source>
</evidence>
<name>A0A820VQT7_9BILA</name>
<dbReference type="GO" id="GO:0106274">
    <property type="term" value="F:NAD+-protein-arginine ADP-ribosyltransferase activity"/>
    <property type="evidence" value="ECO:0007669"/>
    <property type="project" value="UniProtKB-EC"/>
</dbReference>
<dbReference type="EMBL" id="CAJNYU010001708">
    <property type="protein sequence ID" value="CAF3458236.1"/>
    <property type="molecule type" value="Genomic_DNA"/>
</dbReference>
<keyword evidence="6" id="KW-0802">TPR repeat</keyword>
<evidence type="ECO:0000313" key="11">
    <source>
        <dbReference type="Proteomes" id="UP000663862"/>
    </source>
</evidence>
<dbReference type="InterPro" id="IPR011990">
    <property type="entry name" value="TPR-like_helical_dom_sf"/>
</dbReference>
<reference evidence="10" key="1">
    <citation type="submission" date="2021-02" db="EMBL/GenBank/DDBJ databases">
        <authorList>
            <person name="Nowell W R."/>
        </authorList>
    </citation>
    <scope>NUCLEOTIDE SEQUENCE</scope>
</reference>
<dbReference type="PROSITE" id="PS51996">
    <property type="entry name" value="TR_MART"/>
    <property type="match status" value="1"/>
</dbReference>
<feature type="repeat" description="TPR" evidence="6">
    <location>
        <begin position="549"/>
        <end position="582"/>
    </location>
</feature>
<dbReference type="SUPFAM" id="SSF48452">
    <property type="entry name" value="TPR-like"/>
    <property type="match status" value="1"/>
</dbReference>
<dbReference type="SUPFAM" id="SSF56399">
    <property type="entry name" value="ADP-ribosylation"/>
    <property type="match status" value="1"/>
</dbReference>
<organism evidence="10 11">
    <name type="scientific">Rotaria socialis</name>
    <dbReference type="NCBI Taxonomy" id="392032"/>
    <lineage>
        <taxon>Eukaryota</taxon>
        <taxon>Metazoa</taxon>
        <taxon>Spiralia</taxon>
        <taxon>Gnathifera</taxon>
        <taxon>Rotifera</taxon>
        <taxon>Eurotatoria</taxon>
        <taxon>Bdelloidea</taxon>
        <taxon>Philodinida</taxon>
        <taxon>Philodinidae</taxon>
        <taxon>Rotaria</taxon>
    </lineage>
</organism>
<evidence type="ECO:0000313" key="8">
    <source>
        <dbReference type="EMBL" id="CAF3415600.1"/>
    </source>
</evidence>
<dbReference type="Proteomes" id="UP000663869">
    <property type="component" value="Unassembled WGS sequence"/>
</dbReference>
<keyword evidence="3 7" id="KW-0808">Transferase</keyword>
<comment type="caution">
    <text evidence="10">The sequence shown here is derived from an EMBL/GenBank/DDBJ whole genome shotgun (WGS) entry which is preliminary data.</text>
</comment>
<dbReference type="Gene3D" id="1.25.40.10">
    <property type="entry name" value="Tetratricopeptide repeat domain"/>
    <property type="match status" value="1"/>
</dbReference>
<dbReference type="GO" id="GO:0016779">
    <property type="term" value="F:nucleotidyltransferase activity"/>
    <property type="evidence" value="ECO:0007669"/>
    <property type="project" value="UniProtKB-KW"/>
</dbReference>
<accession>A0A820VQT7</accession>
<dbReference type="SMART" id="SM00028">
    <property type="entry name" value="TPR"/>
    <property type="match status" value="3"/>
</dbReference>
<dbReference type="AlphaFoldDB" id="A0A820VQT7"/>
<dbReference type="Proteomes" id="UP000663862">
    <property type="component" value="Unassembled WGS sequence"/>
</dbReference>
<dbReference type="EMBL" id="CAJOBQ010001636">
    <property type="protein sequence ID" value="CAF4503660.1"/>
    <property type="molecule type" value="Genomic_DNA"/>
</dbReference>
<dbReference type="EC" id="2.4.2.31" evidence="7"/>
<evidence type="ECO:0000313" key="9">
    <source>
        <dbReference type="EMBL" id="CAF3458236.1"/>
    </source>
</evidence>
<evidence type="ECO:0000256" key="3">
    <source>
        <dbReference type="ARBA" id="ARBA00022679"/>
    </source>
</evidence>
<evidence type="ECO:0000256" key="5">
    <source>
        <dbReference type="ARBA" id="ARBA00047597"/>
    </source>
</evidence>
<dbReference type="Pfam" id="PF13424">
    <property type="entry name" value="TPR_12"/>
    <property type="match status" value="1"/>
</dbReference>
<keyword evidence="7" id="KW-0521">NADP</keyword>
<comment type="similarity">
    <text evidence="1 7">Belongs to the Arg-specific ADP-ribosyltransferase family.</text>
</comment>
<dbReference type="OrthoDB" id="5986190at2759"/>
<dbReference type="InterPro" id="IPR019734">
    <property type="entry name" value="TPR_rpt"/>
</dbReference>
<keyword evidence="7" id="KW-0520">NAD</keyword>
<proteinExistence type="inferred from homology"/>
<evidence type="ECO:0000256" key="7">
    <source>
        <dbReference type="RuleBase" id="RU361228"/>
    </source>
</evidence>
<dbReference type="Proteomes" id="UP000663825">
    <property type="component" value="Unassembled WGS sequence"/>
</dbReference>
<gene>
    <name evidence="9" type="ORF">FME351_LOCUS13898</name>
    <name evidence="8" type="ORF">TIS948_LOCUS28986</name>
    <name evidence="10" type="ORF">TSG867_LOCUS21297</name>
</gene>
<dbReference type="Gene3D" id="3.90.176.10">
    <property type="entry name" value="Toxin ADP-ribosyltransferase, Chain A, domain 1"/>
    <property type="match status" value="1"/>
</dbReference>
<evidence type="ECO:0000256" key="6">
    <source>
        <dbReference type="PROSITE-ProRule" id="PRU00339"/>
    </source>
</evidence>
<dbReference type="InterPro" id="IPR000768">
    <property type="entry name" value="ART"/>
</dbReference>
<protein>
    <recommendedName>
        <fullName evidence="7">NAD(P)(+)--arginine ADP-ribosyltransferase</fullName>
        <ecNumber evidence="7">2.4.2.31</ecNumber>
    </recommendedName>
    <alternativeName>
        <fullName evidence="7">Mono(ADP-ribosyl)transferase</fullName>
    </alternativeName>
</protein>
<sequence length="599" mass="69950">MARNESLVTDPNLMSIWYHDHKVSIDTMRQMKKHLYKNFSYSRVFSKKENLLDYLGNKLVIKRTVLILSMKNKKEAESIAKLVKNRGQRLDLCLLPRELHVGFSSANIDSAHSHIEKSFNSIVEELLKQTAPASPTAVTLAEEEKTIKEEAVRFDSFNTVPKDSWLYDLNIESLKFLLFQSLIEILIRKEYDENSFQHMWRIFREDYANDPVEINRIQQYAETYEPHMAIYYYTQNSCLFRLISKAFRMEDVERLYRFGCYLSDLHEQLEQTENNQRLLNQIEGIMVLYRGKRISMCVLQQLKDSIGHVIALNGLLSTSTSYNIARIYAGDGVAQGNYQSAIFEIHVDFKTMQLIRPYADVTELSAMPDENEVLFFTGFVWRVESMNFERNYWKIKLQSCTDEDNDLIKHIKETRRNCSYLTVGKFLTELGDHAQASNFYERMLTDEKLTDEIRCDILVHQAMLAEDQGDYLKALKYLKEVERLVKLETASNLNQPLRLRPLFAHKNITSKLHIFYNMGVLYWKDANSKLARQYFEAALQQKGSDDELATVLNSYGRFEFGLGNIEQAHNYLQQAVQVAKDDDLLSDCTINLSMIRRHV</sequence>
<evidence type="ECO:0000256" key="2">
    <source>
        <dbReference type="ARBA" id="ARBA00022676"/>
    </source>
</evidence>
<dbReference type="Pfam" id="PF01129">
    <property type="entry name" value="ART"/>
    <property type="match status" value="1"/>
</dbReference>
<comment type="catalytic activity">
    <reaction evidence="5 7">
        <text>L-arginyl-[protein] + NAD(+) = N(omega)-(ADP-D-ribosyl)-L-arginyl-[protein] + nicotinamide + H(+)</text>
        <dbReference type="Rhea" id="RHEA:19149"/>
        <dbReference type="Rhea" id="RHEA-COMP:10532"/>
        <dbReference type="Rhea" id="RHEA-COMP:15087"/>
        <dbReference type="ChEBI" id="CHEBI:15378"/>
        <dbReference type="ChEBI" id="CHEBI:17154"/>
        <dbReference type="ChEBI" id="CHEBI:29965"/>
        <dbReference type="ChEBI" id="CHEBI:57540"/>
        <dbReference type="ChEBI" id="CHEBI:142554"/>
        <dbReference type="EC" id="2.4.2.31"/>
    </reaction>
</comment>
<evidence type="ECO:0000256" key="4">
    <source>
        <dbReference type="ARBA" id="ARBA00022695"/>
    </source>
</evidence>
<keyword evidence="2 7" id="KW-0328">Glycosyltransferase</keyword>
<dbReference type="EMBL" id="CAJNXB010005270">
    <property type="protein sequence ID" value="CAF3415600.1"/>
    <property type="molecule type" value="Genomic_DNA"/>
</dbReference>
<dbReference type="PROSITE" id="PS50005">
    <property type="entry name" value="TPR"/>
    <property type="match status" value="1"/>
</dbReference>
<evidence type="ECO:0000256" key="1">
    <source>
        <dbReference type="ARBA" id="ARBA00009558"/>
    </source>
</evidence>
<keyword evidence="4" id="KW-0548">Nucleotidyltransferase</keyword>